<dbReference type="InterPro" id="IPR009057">
    <property type="entry name" value="Homeodomain-like_sf"/>
</dbReference>
<gene>
    <name evidence="5" type="ORF">BA062_22545</name>
</gene>
<comment type="caution">
    <text evidence="5">The sequence shown here is derived from an EMBL/GenBank/DDBJ whole genome shotgun (WGS) entry which is preliminary data.</text>
</comment>
<dbReference type="PANTHER" id="PTHR46796">
    <property type="entry name" value="HTH-TYPE TRANSCRIPTIONAL ACTIVATOR RHAS-RELATED"/>
    <property type="match status" value="1"/>
</dbReference>
<keyword evidence="1" id="KW-0805">Transcription regulation</keyword>
<keyword evidence="6" id="KW-1185">Reference proteome</keyword>
<evidence type="ECO:0000256" key="3">
    <source>
        <dbReference type="ARBA" id="ARBA00023163"/>
    </source>
</evidence>
<dbReference type="PROSITE" id="PS00041">
    <property type="entry name" value="HTH_ARAC_FAMILY_1"/>
    <property type="match status" value="1"/>
</dbReference>
<dbReference type="InterPro" id="IPR018062">
    <property type="entry name" value="HTH_AraC-typ_CS"/>
</dbReference>
<evidence type="ECO:0000259" key="4">
    <source>
        <dbReference type="PROSITE" id="PS01124"/>
    </source>
</evidence>
<sequence length="101" mass="11286">MAVDLIEAGPERPHTAGSLAAAAGVGTRALQGGFRRQLGMTPTEYLRDARLRRVREELLALDPQVGAVARVARRWGFRHLGRFSGWYRDRFGESPAQTLRR</sequence>
<dbReference type="PROSITE" id="PS01124">
    <property type="entry name" value="HTH_ARAC_FAMILY_2"/>
    <property type="match status" value="1"/>
</dbReference>
<evidence type="ECO:0000256" key="2">
    <source>
        <dbReference type="ARBA" id="ARBA00023125"/>
    </source>
</evidence>
<dbReference type="SUPFAM" id="SSF46689">
    <property type="entry name" value="Homeodomain-like"/>
    <property type="match status" value="1"/>
</dbReference>
<dbReference type="SMART" id="SM00342">
    <property type="entry name" value="HTH_ARAC"/>
    <property type="match status" value="1"/>
</dbReference>
<name>A0A318LH75_9PSEU</name>
<keyword evidence="3" id="KW-0804">Transcription</keyword>
<dbReference type="Gene3D" id="1.10.10.60">
    <property type="entry name" value="Homeodomain-like"/>
    <property type="match status" value="1"/>
</dbReference>
<evidence type="ECO:0000313" key="6">
    <source>
        <dbReference type="Proteomes" id="UP000247892"/>
    </source>
</evidence>
<dbReference type="AlphaFoldDB" id="A0A318LH75"/>
<dbReference type="RefSeq" id="WP_110339992.1">
    <property type="nucleotide sequence ID" value="NZ_MASU01000009.1"/>
</dbReference>
<evidence type="ECO:0000313" key="5">
    <source>
        <dbReference type="EMBL" id="PXY28641.1"/>
    </source>
</evidence>
<dbReference type="EMBL" id="MASU01000009">
    <property type="protein sequence ID" value="PXY28641.1"/>
    <property type="molecule type" value="Genomic_DNA"/>
</dbReference>
<dbReference type="OrthoDB" id="5464689at2"/>
<reference evidence="5 6" key="1">
    <citation type="submission" date="2016-07" db="EMBL/GenBank/DDBJ databases">
        <title>Draft genome sequence of Prauserella sp. YIM 121212, isolated from alkaline soil.</title>
        <authorList>
            <person name="Ruckert C."/>
            <person name="Albersmeier A."/>
            <person name="Jiang C.-L."/>
            <person name="Jiang Y."/>
            <person name="Kalinowski J."/>
            <person name="Schneider O."/>
            <person name="Winkler A."/>
            <person name="Zotchev S.B."/>
        </authorList>
    </citation>
    <scope>NUCLEOTIDE SEQUENCE [LARGE SCALE GENOMIC DNA]</scope>
    <source>
        <strain evidence="5 6">YIM 121212</strain>
    </source>
</reference>
<organism evidence="5 6">
    <name type="scientific">Prauserella flavalba</name>
    <dbReference type="NCBI Taxonomy" id="1477506"/>
    <lineage>
        <taxon>Bacteria</taxon>
        <taxon>Bacillati</taxon>
        <taxon>Actinomycetota</taxon>
        <taxon>Actinomycetes</taxon>
        <taxon>Pseudonocardiales</taxon>
        <taxon>Pseudonocardiaceae</taxon>
        <taxon>Prauserella</taxon>
    </lineage>
</organism>
<dbReference type="Proteomes" id="UP000247892">
    <property type="component" value="Unassembled WGS sequence"/>
</dbReference>
<proteinExistence type="predicted"/>
<dbReference type="GO" id="GO:0003700">
    <property type="term" value="F:DNA-binding transcription factor activity"/>
    <property type="evidence" value="ECO:0007669"/>
    <property type="project" value="InterPro"/>
</dbReference>
<dbReference type="InterPro" id="IPR050204">
    <property type="entry name" value="AraC_XylS_family_regulators"/>
</dbReference>
<evidence type="ECO:0000256" key="1">
    <source>
        <dbReference type="ARBA" id="ARBA00023015"/>
    </source>
</evidence>
<feature type="domain" description="HTH araC/xylS-type" evidence="4">
    <location>
        <begin position="1"/>
        <end position="101"/>
    </location>
</feature>
<dbReference type="PANTHER" id="PTHR46796:SF12">
    <property type="entry name" value="HTH-TYPE DNA-BINDING TRANSCRIPTIONAL ACTIVATOR EUTR"/>
    <property type="match status" value="1"/>
</dbReference>
<keyword evidence="2" id="KW-0238">DNA-binding</keyword>
<dbReference type="GO" id="GO:0043565">
    <property type="term" value="F:sequence-specific DNA binding"/>
    <property type="evidence" value="ECO:0007669"/>
    <property type="project" value="InterPro"/>
</dbReference>
<accession>A0A318LH75</accession>
<dbReference type="InterPro" id="IPR018060">
    <property type="entry name" value="HTH_AraC"/>
</dbReference>
<protein>
    <recommendedName>
        <fullName evidence="4">HTH araC/xylS-type domain-containing protein</fullName>
    </recommendedName>
</protein>
<dbReference type="Pfam" id="PF12833">
    <property type="entry name" value="HTH_18"/>
    <property type="match status" value="1"/>
</dbReference>